<feature type="domain" description="C2H2-type" evidence="12">
    <location>
        <begin position="213"/>
        <end position="240"/>
    </location>
</feature>
<dbReference type="GO" id="GO:0008270">
    <property type="term" value="F:zinc ion binding"/>
    <property type="evidence" value="ECO:0007669"/>
    <property type="project" value="UniProtKB-KW"/>
</dbReference>
<dbReference type="InterPro" id="IPR036236">
    <property type="entry name" value="Znf_C2H2_sf"/>
</dbReference>
<keyword evidence="7" id="KW-0238">DNA-binding</keyword>
<feature type="region of interest" description="Disordered" evidence="11">
    <location>
        <begin position="146"/>
        <end position="172"/>
    </location>
</feature>
<evidence type="ECO:0000256" key="5">
    <source>
        <dbReference type="ARBA" id="ARBA00022833"/>
    </source>
</evidence>
<dbReference type="SMART" id="SM00355">
    <property type="entry name" value="ZnF_C2H2"/>
    <property type="match status" value="5"/>
</dbReference>
<keyword evidence="14" id="KW-1185">Reference proteome</keyword>
<protein>
    <recommendedName>
        <fullName evidence="12">C2H2-type domain-containing protein</fullName>
    </recommendedName>
</protein>
<feature type="domain" description="C2H2-type" evidence="12">
    <location>
        <begin position="297"/>
        <end position="324"/>
    </location>
</feature>
<dbReference type="PROSITE" id="PS00028">
    <property type="entry name" value="ZINC_FINGER_C2H2_1"/>
    <property type="match status" value="4"/>
</dbReference>
<dbReference type="AlphaFoldDB" id="A0AAV7XIC0"/>
<comment type="caution">
    <text evidence="13">The sequence shown here is derived from an EMBL/GenBank/DDBJ whole genome shotgun (WGS) entry which is preliminary data.</text>
</comment>
<evidence type="ECO:0000259" key="12">
    <source>
        <dbReference type="PROSITE" id="PS50157"/>
    </source>
</evidence>
<keyword evidence="5" id="KW-0862">Zinc</keyword>
<dbReference type="EMBL" id="JAPTSV010000008">
    <property type="protein sequence ID" value="KAJ1524825.1"/>
    <property type="molecule type" value="Genomic_DNA"/>
</dbReference>
<dbReference type="GO" id="GO:0003677">
    <property type="term" value="F:DNA binding"/>
    <property type="evidence" value="ECO:0007669"/>
    <property type="project" value="UniProtKB-KW"/>
</dbReference>
<dbReference type="PANTHER" id="PTHR16515">
    <property type="entry name" value="PR DOMAIN ZINC FINGER PROTEIN"/>
    <property type="match status" value="1"/>
</dbReference>
<sequence>MDETNNVTVGDPNVSLVANQVSSEDMNRFCDAPVEVVTDDGTNTSEATTSNSVIMTTQRAQEVPMVSLSGGKAVYLSDQFTAVLVKPESLLYGVEVPIVKKEPGELPNNEIMTVPTTSSTYSEGVSVPVTQIPWLAPISQDVKDISSASGSDDAQKLMLPHDTSPDSASATPAAPYMFESKDRLFECEFCPNIRFTRGQLRRHKTVHLGQRNYVCNTCGKRFAWKHSLLKHAVLHTGQAPFSCNQCGKLFSAAHHLQHHVKQHDVQRRYECSKCDKVFAQAEELSSHLETHPSNETYICNICAKCFTSKFDLTDHMRAHNDAASTVVVSEAHAQLKQEVDQGGIVYLTQADLSGAQMIAHPKLVSGAVNQISPHIVTLQAAVPNVPVTSVASCPST</sequence>
<evidence type="ECO:0000256" key="8">
    <source>
        <dbReference type="ARBA" id="ARBA00023163"/>
    </source>
</evidence>
<evidence type="ECO:0000256" key="2">
    <source>
        <dbReference type="ARBA" id="ARBA00022723"/>
    </source>
</evidence>
<dbReference type="InterPro" id="IPR050331">
    <property type="entry name" value="Zinc_finger"/>
</dbReference>
<dbReference type="PROSITE" id="PS50157">
    <property type="entry name" value="ZINC_FINGER_C2H2_2"/>
    <property type="match status" value="5"/>
</dbReference>
<feature type="domain" description="C2H2-type" evidence="12">
    <location>
        <begin position="241"/>
        <end position="268"/>
    </location>
</feature>
<dbReference type="Gene3D" id="3.30.160.60">
    <property type="entry name" value="Classic Zinc Finger"/>
    <property type="match status" value="4"/>
</dbReference>
<name>A0AAV7XIC0_9NEOP</name>
<keyword evidence="9" id="KW-0539">Nucleus</keyword>
<proteinExistence type="predicted"/>
<dbReference type="GO" id="GO:0010468">
    <property type="term" value="P:regulation of gene expression"/>
    <property type="evidence" value="ECO:0007669"/>
    <property type="project" value="TreeGrafter"/>
</dbReference>
<accession>A0AAV7XIC0</accession>
<evidence type="ECO:0000256" key="4">
    <source>
        <dbReference type="ARBA" id="ARBA00022771"/>
    </source>
</evidence>
<keyword evidence="3" id="KW-0677">Repeat</keyword>
<dbReference type="GO" id="GO:0005634">
    <property type="term" value="C:nucleus"/>
    <property type="evidence" value="ECO:0007669"/>
    <property type="project" value="UniProtKB-SubCell"/>
</dbReference>
<evidence type="ECO:0000256" key="9">
    <source>
        <dbReference type="ARBA" id="ARBA00023242"/>
    </source>
</evidence>
<keyword evidence="8" id="KW-0804">Transcription</keyword>
<evidence type="ECO:0000313" key="13">
    <source>
        <dbReference type="EMBL" id="KAJ1524825.1"/>
    </source>
</evidence>
<keyword evidence="6" id="KW-0805">Transcription regulation</keyword>
<evidence type="ECO:0000256" key="3">
    <source>
        <dbReference type="ARBA" id="ARBA00022737"/>
    </source>
</evidence>
<evidence type="ECO:0000256" key="11">
    <source>
        <dbReference type="SAM" id="MobiDB-lite"/>
    </source>
</evidence>
<dbReference type="Proteomes" id="UP001075354">
    <property type="component" value="Chromosome 8"/>
</dbReference>
<evidence type="ECO:0000256" key="1">
    <source>
        <dbReference type="ARBA" id="ARBA00004123"/>
    </source>
</evidence>
<evidence type="ECO:0000313" key="14">
    <source>
        <dbReference type="Proteomes" id="UP001075354"/>
    </source>
</evidence>
<evidence type="ECO:0000256" key="10">
    <source>
        <dbReference type="PROSITE-ProRule" id="PRU00042"/>
    </source>
</evidence>
<dbReference type="SUPFAM" id="SSF57667">
    <property type="entry name" value="beta-beta-alpha zinc fingers"/>
    <property type="match status" value="3"/>
</dbReference>
<evidence type="ECO:0000256" key="6">
    <source>
        <dbReference type="ARBA" id="ARBA00023015"/>
    </source>
</evidence>
<dbReference type="Pfam" id="PF00096">
    <property type="entry name" value="zf-C2H2"/>
    <property type="match status" value="2"/>
</dbReference>
<organism evidence="13 14">
    <name type="scientific">Megalurothrips usitatus</name>
    <name type="common">bean blossom thrips</name>
    <dbReference type="NCBI Taxonomy" id="439358"/>
    <lineage>
        <taxon>Eukaryota</taxon>
        <taxon>Metazoa</taxon>
        <taxon>Ecdysozoa</taxon>
        <taxon>Arthropoda</taxon>
        <taxon>Hexapoda</taxon>
        <taxon>Insecta</taxon>
        <taxon>Pterygota</taxon>
        <taxon>Neoptera</taxon>
        <taxon>Paraneoptera</taxon>
        <taxon>Thysanoptera</taxon>
        <taxon>Terebrantia</taxon>
        <taxon>Thripoidea</taxon>
        <taxon>Thripidae</taxon>
        <taxon>Megalurothrips</taxon>
    </lineage>
</organism>
<dbReference type="FunFam" id="3.30.160.60:FF:000100">
    <property type="entry name" value="Zinc finger 45-like"/>
    <property type="match status" value="1"/>
</dbReference>
<feature type="domain" description="C2H2-type" evidence="12">
    <location>
        <begin position="269"/>
        <end position="296"/>
    </location>
</feature>
<keyword evidence="4 10" id="KW-0863">Zinc-finger</keyword>
<evidence type="ECO:0000256" key="7">
    <source>
        <dbReference type="ARBA" id="ARBA00023125"/>
    </source>
</evidence>
<dbReference type="PANTHER" id="PTHR16515:SF49">
    <property type="entry name" value="GASTRULA ZINC FINGER PROTEIN XLCGF49.1-LIKE-RELATED"/>
    <property type="match status" value="1"/>
</dbReference>
<keyword evidence="2" id="KW-0479">Metal-binding</keyword>
<dbReference type="InterPro" id="IPR013087">
    <property type="entry name" value="Znf_C2H2_type"/>
</dbReference>
<dbReference type="FunFam" id="3.30.160.60:FF:000322">
    <property type="entry name" value="GDNF-inducible zinc finger protein 1"/>
    <property type="match status" value="1"/>
</dbReference>
<reference evidence="13" key="1">
    <citation type="submission" date="2022-12" db="EMBL/GenBank/DDBJ databases">
        <title>Chromosome-level genome assembly of the bean flower thrips Megalurothrips usitatus.</title>
        <authorList>
            <person name="Ma L."/>
            <person name="Liu Q."/>
            <person name="Li H."/>
            <person name="Cai W."/>
        </authorList>
    </citation>
    <scope>NUCLEOTIDE SEQUENCE</scope>
    <source>
        <strain evidence="13">Cailab_2022a</strain>
    </source>
</reference>
<feature type="domain" description="C2H2-type" evidence="12">
    <location>
        <begin position="185"/>
        <end position="212"/>
    </location>
</feature>
<gene>
    <name evidence="13" type="ORF">ONE63_009695</name>
</gene>
<comment type="subcellular location">
    <subcellularLocation>
        <location evidence="1">Nucleus</location>
    </subcellularLocation>
</comment>